<sequence>MSAPRAGRAPIALGAVGALVLGGCAAEEASVSREVPACSDDDGEAANGVVLMAQAVPSATWVPCVEGVPLGWGFGGLDAAGGSARFWLDSDRDGPRAIEVRLDESCDTAGATEIPTDREGLRRLERVTQVTPEFHGRRFYLFEGGCLTVVFTLGGEYRGEPLALATQGIGVVSRADLSAQVRGDTGGRLELDPPADDDEGASP</sequence>
<evidence type="ECO:0000313" key="3">
    <source>
        <dbReference type="Proteomes" id="UP000198960"/>
    </source>
</evidence>
<gene>
    <name evidence="2" type="ORF">SAMN05660991_04403</name>
</gene>
<dbReference type="RefSeq" id="WP_091948960.1">
    <property type="nucleotide sequence ID" value="NZ_FOEE01000020.1"/>
</dbReference>
<organism evidence="2 3">
    <name type="scientific">Trujillonella endophytica</name>
    <dbReference type="NCBI Taxonomy" id="673521"/>
    <lineage>
        <taxon>Bacteria</taxon>
        <taxon>Bacillati</taxon>
        <taxon>Actinomycetota</taxon>
        <taxon>Actinomycetes</taxon>
        <taxon>Geodermatophilales</taxon>
        <taxon>Geodermatophilaceae</taxon>
        <taxon>Trujillonella</taxon>
    </lineage>
</organism>
<dbReference type="STRING" id="673521.SAMN05660991_04403"/>
<dbReference type="OrthoDB" id="5182019at2"/>
<accession>A0A1H8WGU9</accession>
<name>A0A1H8WGU9_9ACTN</name>
<reference evidence="3" key="1">
    <citation type="submission" date="2016-10" db="EMBL/GenBank/DDBJ databases">
        <authorList>
            <person name="Varghese N."/>
            <person name="Submissions S."/>
        </authorList>
    </citation>
    <scope>NUCLEOTIDE SEQUENCE [LARGE SCALE GENOMIC DNA]</scope>
    <source>
        <strain evidence="3">DSM 45413</strain>
    </source>
</reference>
<evidence type="ECO:0000256" key="1">
    <source>
        <dbReference type="SAM" id="MobiDB-lite"/>
    </source>
</evidence>
<feature type="compositionally biased region" description="Acidic residues" evidence="1">
    <location>
        <begin position="193"/>
        <end position="203"/>
    </location>
</feature>
<dbReference type="AlphaFoldDB" id="A0A1H8WGU9"/>
<dbReference type="PROSITE" id="PS51257">
    <property type="entry name" value="PROKAR_LIPOPROTEIN"/>
    <property type="match status" value="1"/>
</dbReference>
<dbReference type="Proteomes" id="UP000198960">
    <property type="component" value="Unassembled WGS sequence"/>
</dbReference>
<keyword evidence="3" id="KW-1185">Reference proteome</keyword>
<dbReference type="EMBL" id="FOEE01000020">
    <property type="protein sequence ID" value="SEP26914.1"/>
    <property type="molecule type" value="Genomic_DNA"/>
</dbReference>
<proteinExistence type="predicted"/>
<feature type="region of interest" description="Disordered" evidence="1">
    <location>
        <begin position="183"/>
        <end position="203"/>
    </location>
</feature>
<evidence type="ECO:0000313" key="2">
    <source>
        <dbReference type="EMBL" id="SEP26914.1"/>
    </source>
</evidence>
<protein>
    <submittedName>
        <fullName evidence="2">Uncharacterized protein</fullName>
    </submittedName>
</protein>